<dbReference type="GO" id="GO:0080120">
    <property type="term" value="P:CAAX-box protein maturation"/>
    <property type="evidence" value="ECO:0007669"/>
    <property type="project" value="UniProtKB-ARBA"/>
</dbReference>
<name>A0A3R8REI2_STRSU</name>
<protein>
    <submittedName>
        <fullName evidence="4">CPBP family intramembrane metalloprotease</fullName>
    </submittedName>
</protein>
<reference evidence="4 5" key="2">
    <citation type="submission" date="2018-12" db="EMBL/GenBank/DDBJ databases">
        <title>Whole-genome sequences of fifteen clinical Streptococcus suis strains isolated from pigs between 2006 and 2018.</title>
        <authorList>
            <person name="Stevens M.J.A."/>
            <person name="Cernela N."/>
            <person name="Spoerry Serrano N."/>
            <person name="Schmitt S."/>
            <person name="Schrenzel J."/>
            <person name="Stephan R."/>
        </authorList>
    </citation>
    <scope>NUCLEOTIDE SEQUENCE [LARGE SCALE GENOMIC DNA]</scope>
    <source>
        <strain evidence="4 5">PP422</strain>
    </source>
</reference>
<dbReference type="InterPro" id="IPR003675">
    <property type="entry name" value="Rce1/LyrA-like_dom"/>
</dbReference>
<feature type="transmembrane region" description="Helical" evidence="2">
    <location>
        <begin position="86"/>
        <end position="114"/>
    </location>
</feature>
<organism evidence="4 5">
    <name type="scientific">Streptococcus suis</name>
    <dbReference type="NCBI Taxonomy" id="1307"/>
    <lineage>
        <taxon>Bacteria</taxon>
        <taxon>Bacillati</taxon>
        <taxon>Bacillota</taxon>
        <taxon>Bacilli</taxon>
        <taxon>Lactobacillales</taxon>
        <taxon>Streptococcaceae</taxon>
        <taxon>Streptococcus</taxon>
    </lineage>
</organism>
<accession>A0A3R8REI2</accession>
<dbReference type="GO" id="GO:0004175">
    <property type="term" value="F:endopeptidase activity"/>
    <property type="evidence" value="ECO:0007669"/>
    <property type="project" value="UniProtKB-ARBA"/>
</dbReference>
<evidence type="ECO:0000256" key="1">
    <source>
        <dbReference type="ARBA" id="ARBA00009067"/>
    </source>
</evidence>
<keyword evidence="2" id="KW-0812">Transmembrane</keyword>
<feature type="transmembrane region" description="Helical" evidence="2">
    <location>
        <begin position="179"/>
        <end position="201"/>
    </location>
</feature>
<evidence type="ECO:0000313" key="4">
    <source>
        <dbReference type="EMBL" id="RRR54695.1"/>
    </source>
</evidence>
<feature type="transmembrane region" description="Helical" evidence="2">
    <location>
        <begin position="134"/>
        <end position="158"/>
    </location>
</feature>
<keyword evidence="2" id="KW-1133">Transmembrane helix</keyword>
<feature type="transmembrane region" description="Helical" evidence="2">
    <location>
        <begin position="213"/>
        <end position="231"/>
    </location>
</feature>
<reference evidence="4 5" key="1">
    <citation type="submission" date="2018-11" db="EMBL/GenBank/DDBJ databases">
        <authorList>
            <person name="Stevens M.J."/>
            <person name="Cernela N."/>
            <person name="Spoerry Serrano N."/>
            <person name="Schmitt S."/>
            <person name="Schrenzel J."/>
            <person name="Stephan R."/>
        </authorList>
    </citation>
    <scope>NUCLEOTIDE SEQUENCE [LARGE SCALE GENOMIC DNA]</scope>
    <source>
        <strain evidence="4 5">PP422</strain>
    </source>
</reference>
<proteinExistence type="inferred from homology"/>
<keyword evidence="4" id="KW-0645">Protease</keyword>
<evidence type="ECO:0000256" key="2">
    <source>
        <dbReference type="SAM" id="Phobius"/>
    </source>
</evidence>
<dbReference type="GO" id="GO:0006508">
    <property type="term" value="P:proteolysis"/>
    <property type="evidence" value="ECO:0007669"/>
    <property type="project" value="UniProtKB-KW"/>
</dbReference>
<keyword evidence="4" id="KW-0482">Metalloprotease</keyword>
<comment type="caution">
    <text evidence="4">The sequence shown here is derived from an EMBL/GenBank/DDBJ whole genome shotgun (WGS) entry which is preliminary data.</text>
</comment>
<gene>
    <name evidence="4" type="ORF">EI998_02300</name>
</gene>
<dbReference type="GO" id="GO:0008237">
    <property type="term" value="F:metallopeptidase activity"/>
    <property type="evidence" value="ECO:0007669"/>
    <property type="project" value="UniProtKB-KW"/>
</dbReference>
<evidence type="ECO:0000259" key="3">
    <source>
        <dbReference type="Pfam" id="PF02517"/>
    </source>
</evidence>
<keyword evidence="2" id="KW-0472">Membrane</keyword>
<comment type="similarity">
    <text evidence="1">Belongs to the UPF0177 family.</text>
</comment>
<dbReference type="RefSeq" id="WP_125265612.1">
    <property type="nucleotide sequence ID" value="NZ_CP102145.1"/>
</dbReference>
<feature type="transmembrane region" description="Helical" evidence="2">
    <location>
        <begin position="57"/>
        <end position="74"/>
    </location>
</feature>
<feature type="transmembrane region" description="Helical" evidence="2">
    <location>
        <begin position="12"/>
        <end position="37"/>
    </location>
</feature>
<dbReference type="Pfam" id="PF02517">
    <property type="entry name" value="Rce1-like"/>
    <property type="match status" value="1"/>
</dbReference>
<dbReference type="EMBL" id="RSDO01000003">
    <property type="protein sequence ID" value="RRR54695.1"/>
    <property type="molecule type" value="Genomic_DNA"/>
</dbReference>
<keyword evidence="4" id="KW-0378">Hydrolase</keyword>
<feature type="domain" description="CAAX prenyl protease 2/Lysostaphin resistance protein A-like" evidence="3">
    <location>
        <begin position="135"/>
        <end position="221"/>
    </location>
</feature>
<evidence type="ECO:0000313" key="5">
    <source>
        <dbReference type="Proteomes" id="UP000274117"/>
    </source>
</evidence>
<dbReference type="AlphaFoldDB" id="A0A3R8REI2"/>
<dbReference type="Proteomes" id="UP000274117">
    <property type="component" value="Unassembled WGS sequence"/>
</dbReference>
<sequence>MLKEKKKYISPVDLLVVAVILFGEGIFNSTLQCIGLFTQQTSLAENLTFTALDNIKALLIQLVWLSLALAYLIWRKVDIFQLAKRIFWTPWVPLQALLIFGLTAFCMDIFHLLTYQLTSPVMPSMFNLLPHIDITLLVYSLLNGFYEEIFFLGLCFMIKPEESKWILPFSLLVRASFHTYQGLVAGIGLGLVVGLLFHFLYQKRQPRNLLPFFFAHSLADVIGLTVLSYLLY</sequence>